<dbReference type="EMBL" id="CP007451">
    <property type="protein sequence ID" value="AHW58935.1"/>
    <property type="molecule type" value="Genomic_DNA"/>
</dbReference>
<organism evidence="1 2">
    <name type="scientific">Draconibacterium orientale</name>
    <dbReference type="NCBI Taxonomy" id="1168034"/>
    <lineage>
        <taxon>Bacteria</taxon>
        <taxon>Pseudomonadati</taxon>
        <taxon>Bacteroidota</taxon>
        <taxon>Bacteroidia</taxon>
        <taxon>Marinilabiliales</taxon>
        <taxon>Prolixibacteraceae</taxon>
        <taxon>Draconibacterium</taxon>
    </lineage>
</organism>
<accession>A0ABM5Q620</accession>
<evidence type="ECO:0000313" key="2">
    <source>
        <dbReference type="Proteomes" id="UP000023772"/>
    </source>
</evidence>
<sequence length="150" mass="17283">MAEKQIALLREQLAKLDEKKFDLDAWKTHTLIFLERIFGKDNSKLKLIQDLHYDYSSWSLRDTAAAGKTKDKDPVKLRASEILEATILELETLGLPEGEEEQQKLWKLLQDELTGKQVKEIEALAKSDDKEKTKKSAEFLKTSTKKTFLC</sequence>
<evidence type="ECO:0000313" key="1">
    <source>
        <dbReference type="EMBL" id="AHW58935.1"/>
    </source>
</evidence>
<gene>
    <name evidence="1" type="ORF">FH5T_03175</name>
</gene>
<keyword evidence="2" id="KW-1185">Reference proteome</keyword>
<name>A0ABM5Q620_9BACT</name>
<proteinExistence type="predicted"/>
<protein>
    <submittedName>
        <fullName evidence="1">Uncharacterized protein</fullName>
    </submittedName>
</protein>
<reference evidence="1 2" key="1">
    <citation type="submission" date="2014-03" db="EMBL/GenBank/DDBJ databases">
        <title>Complete genome sequence of a deeply braunched marine Bacteroidia bacterium Draconibacterium orientale type strain FH5T.</title>
        <authorList>
            <person name="Li X."/>
            <person name="Wang X."/>
            <person name="Xie Z."/>
            <person name="Du Z."/>
            <person name="Chen G."/>
        </authorList>
    </citation>
    <scope>NUCLEOTIDE SEQUENCE [LARGE SCALE GENOMIC DNA]</scope>
    <source>
        <strain evidence="1 2">FH5</strain>
    </source>
</reference>
<dbReference type="Proteomes" id="UP000023772">
    <property type="component" value="Chromosome"/>
</dbReference>